<dbReference type="FunFam" id="1.10.286.10:FF:000001">
    <property type="entry name" value="GTP cyclohydrolase 1"/>
    <property type="match status" value="1"/>
</dbReference>
<evidence type="ECO:0000256" key="3">
    <source>
        <dbReference type="ARBA" id="ARBA00008085"/>
    </source>
</evidence>
<feature type="domain" description="GTP cyclohydrolase I" evidence="7">
    <location>
        <begin position="12"/>
        <end position="188"/>
    </location>
</feature>
<dbReference type="AlphaFoldDB" id="A0A1Q5PLN5"/>
<dbReference type="InterPro" id="IPR043134">
    <property type="entry name" value="GTP-CH-I_N"/>
</dbReference>
<evidence type="ECO:0000256" key="2">
    <source>
        <dbReference type="ARBA" id="ARBA00005080"/>
    </source>
</evidence>
<evidence type="ECO:0000313" key="8">
    <source>
        <dbReference type="EMBL" id="OKL47975.1"/>
    </source>
</evidence>
<dbReference type="PROSITE" id="PS00860">
    <property type="entry name" value="GTP_CYCLOHYDROL_1_2"/>
    <property type="match status" value="1"/>
</dbReference>
<dbReference type="GO" id="GO:0046654">
    <property type="term" value="P:tetrahydrofolate biosynthetic process"/>
    <property type="evidence" value="ECO:0007669"/>
    <property type="project" value="UniProtKB-UniRule"/>
</dbReference>
<dbReference type="PANTHER" id="PTHR11109:SF7">
    <property type="entry name" value="GTP CYCLOHYDROLASE 1"/>
    <property type="match status" value="1"/>
</dbReference>
<dbReference type="RefSeq" id="WP_073709334.1">
    <property type="nucleotide sequence ID" value="NZ_MQSV01000003.1"/>
</dbReference>
<dbReference type="NCBIfam" id="NF006825">
    <property type="entry name" value="PRK09347.1-2"/>
    <property type="match status" value="1"/>
</dbReference>
<dbReference type="GO" id="GO:0003934">
    <property type="term" value="F:GTP cyclohydrolase I activity"/>
    <property type="evidence" value="ECO:0007669"/>
    <property type="project" value="UniProtKB-UniRule"/>
</dbReference>
<evidence type="ECO:0000259" key="7">
    <source>
        <dbReference type="Pfam" id="PF01227"/>
    </source>
</evidence>
<dbReference type="UniPathway" id="UPA00848">
    <property type="reaction ID" value="UER00151"/>
</dbReference>
<accession>A0A1Q5PLN5</accession>
<dbReference type="Gene3D" id="3.30.1130.10">
    <property type="match status" value="1"/>
</dbReference>
<feature type="binding site" evidence="6">
    <location>
        <position position="152"/>
    </location>
    <ligand>
        <name>Zn(2+)</name>
        <dbReference type="ChEBI" id="CHEBI:29105"/>
    </ligand>
</feature>
<keyword evidence="6" id="KW-0862">Zinc</keyword>
<comment type="caution">
    <text evidence="8">The sequence shown here is derived from an EMBL/GenBank/DDBJ whole genome shotgun (WGS) entry which is preliminary data.</text>
</comment>
<evidence type="ECO:0000256" key="6">
    <source>
        <dbReference type="HAMAP-Rule" id="MF_00223"/>
    </source>
</evidence>
<proteinExistence type="inferred from homology"/>
<reference evidence="8 9" key="1">
    <citation type="submission" date="2016-11" db="EMBL/GenBank/DDBJ databases">
        <title>Actinomyces gypaetusis sp. nov. isolated from the vulture Gypaetus barbatus in Qinghai Tibet Plateau China.</title>
        <authorList>
            <person name="Meng X."/>
        </authorList>
    </citation>
    <scope>NUCLEOTIDE SEQUENCE [LARGE SCALE GENOMIC DNA]</scope>
    <source>
        <strain evidence="8 9">VUL4_2</strain>
    </source>
</reference>
<dbReference type="SUPFAM" id="SSF55620">
    <property type="entry name" value="Tetrahydrobiopterin biosynthesis enzymes-like"/>
    <property type="match status" value="1"/>
</dbReference>
<dbReference type="InterPro" id="IPR018234">
    <property type="entry name" value="GTP_CycHdrlase_I_CS"/>
</dbReference>
<keyword evidence="6" id="KW-0479">Metal-binding</keyword>
<dbReference type="Pfam" id="PF01227">
    <property type="entry name" value="GTP_cyclohydroI"/>
    <property type="match status" value="1"/>
</dbReference>
<dbReference type="PANTHER" id="PTHR11109">
    <property type="entry name" value="GTP CYCLOHYDROLASE I"/>
    <property type="match status" value="1"/>
</dbReference>
<dbReference type="InterPro" id="IPR001474">
    <property type="entry name" value="GTP_CycHdrlase_I"/>
</dbReference>
<dbReference type="EMBL" id="MQSV01000003">
    <property type="protein sequence ID" value="OKL47975.1"/>
    <property type="molecule type" value="Genomic_DNA"/>
</dbReference>
<feature type="binding site" evidence="6">
    <location>
        <position position="80"/>
    </location>
    <ligand>
        <name>Zn(2+)</name>
        <dbReference type="ChEBI" id="CHEBI:29105"/>
    </ligand>
</feature>
<sequence length="194" mass="20988">MTKQPVDLEAAAQAVRQLLVAIGEDPDREGLADTPMRVAKSFEEMTSGLHIDPAKHLETRFNIGHDEVVLVRDITFHSLCEHHLLPFFGKAHVAYLPADGQVTGLSKLARVVDGYARRPQVQERLTMQIADAIEEKLSPRGCAVVIEAEHLCMTVRGVAKPGASTVTSALRGAMRNNPATRAEVLALIAPAGGR</sequence>
<dbReference type="EC" id="3.5.4.16" evidence="6"/>
<feature type="binding site" evidence="6">
    <location>
        <position position="83"/>
    </location>
    <ligand>
        <name>Zn(2+)</name>
        <dbReference type="ChEBI" id="CHEBI:29105"/>
    </ligand>
</feature>
<dbReference type="OrthoDB" id="9801207at2"/>
<name>A0A1Q5PLN5_9ACTO</name>
<evidence type="ECO:0000256" key="1">
    <source>
        <dbReference type="ARBA" id="ARBA00001052"/>
    </source>
</evidence>
<evidence type="ECO:0000256" key="4">
    <source>
        <dbReference type="ARBA" id="ARBA00022563"/>
    </source>
</evidence>
<dbReference type="GO" id="GO:0005525">
    <property type="term" value="F:GTP binding"/>
    <property type="evidence" value="ECO:0007669"/>
    <property type="project" value="UniProtKB-KW"/>
</dbReference>
<dbReference type="Gene3D" id="1.10.286.10">
    <property type="match status" value="1"/>
</dbReference>
<dbReference type="GO" id="GO:0005737">
    <property type="term" value="C:cytoplasm"/>
    <property type="evidence" value="ECO:0007669"/>
    <property type="project" value="TreeGrafter"/>
</dbReference>
<keyword evidence="6" id="KW-0547">Nucleotide-binding</keyword>
<dbReference type="GO" id="GO:0006729">
    <property type="term" value="P:tetrahydrobiopterin biosynthetic process"/>
    <property type="evidence" value="ECO:0007669"/>
    <property type="project" value="TreeGrafter"/>
</dbReference>
<keyword evidence="9" id="KW-1185">Reference proteome</keyword>
<dbReference type="InterPro" id="IPR043133">
    <property type="entry name" value="GTP-CH-I_C/QueF"/>
</dbReference>
<dbReference type="NCBIfam" id="NF006826">
    <property type="entry name" value="PRK09347.1-3"/>
    <property type="match status" value="1"/>
</dbReference>
<dbReference type="PROSITE" id="PS00859">
    <property type="entry name" value="GTP_CYCLOHYDROL_1_1"/>
    <property type="match status" value="1"/>
</dbReference>
<comment type="pathway">
    <text evidence="2 6">Cofactor biosynthesis; 7,8-dihydroneopterin triphosphate biosynthesis; 7,8-dihydroneopterin triphosphate from GTP: step 1/1.</text>
</comment>
<keyword evidence="5 6" id="KW-0378">Hydrolase</keyword>
<dbReference type="HAMAP" id="MF_00223">
    <property type="entry name" value="FolE"/>
    <property type="match status" value="1"/>
</dbReference>
<evidence type="ECO:0000313" key="9">
    <source>
        <dbReference type="Proteomes" id="UP000186785"/>
    </source>
</evidence>
<keyword evidence="4 6" id="KW-0554">One-carbon metabolism</keyword>
<evidence type="ECO:0000256" key="5">
    <source>
        <dbReference type="ARBA" id="ARBA00022801"/>
    </source>
</evidence>
<dbReference type="GO" id="GO:0006730">
    <property type="term" value="P:one-carbon metabolic process"/>
    <property type="evidence" value="ECO:0007669"/>
    <property type="project" value="UniProtKB-UniRule"/>
</dbReference>
<dbReference type="FunFam" id="3.30.1130.10:FF:000001">
    <property type="entry name" value="GTP cyclohydrolase 1"/>
    <property type="match status" value="1"/>
</dbReference>
<protein>
    <recommendedName>
        <fullName evidence="6">GTP cyclohydrolase 1</fullName>
        <ecNumber evidence="6">3.5.4.16</ecNumber>
    </recommendedName>
    <alternativeName>
        <fullName evidence="6">GTP cyclohydrolase I</fullName>
        <shortName evidence="6">GTP-CH-I</shortName>
    </alternativeName>
</protein>
<gene>
    <name evidence="6" type="primary">folE</name>
    <name evidence="8" type="ORF">BSR29_05710</name>
</gene>
<dbReference type="NCBIfam" id="TIGR00063">
    <property type="entry name" value="folE"/>
    <property type="match status" value="1"/>
</dbReference>
<comment type="subunit">
    <text evidence="6">Homopolymer.</text>
</comment>
<dbReference type="GO" id="GO:0008270">
    <property type="term" value="F:zinc ion binding"/>
    <property type="evidence" value="ECO:0007669"/>
    <property type="project" value="UniProtKB-UniRule"/>
</dbReference>
<dbReference type="STRING" id="1921764.BSR28_05690"/>
<comment type="similarity">
    <text evidence="3 6">Belongs to the GTP cyclohydrolase I family.</text>
</comment>
<keyword evidence="6" id="KW-0342">GTP-binding</keyword>
<comment type="catalytic activity">
    <reaction evidence="1 6">
        <text>GTP + H2O = 7,8-dihydroneopterin 3'-triphosphate + formate + H(+)</text>
        <dbReference type="Rhea" id="RHEA:17473"/>
        <dbReference type="ChEBI" id="CHEBI:15377"/>
        <dbReference type="ChEBI" id="CHEBI:15378"/>
        <dbReference type="ChEBI" id="CHEBI:15740"/>
        <dbReference type="ChEBI" id="CHEBI:37565"/>
        <dbReference type="ChEBI" id="CHEBI:58462"/>
        <dbReference type="EC" id="3.5.4.16"/>
    </reaction>
</comment>
<organism evidence="8 9">
    <name type="scientific">Boudabousia liubingyangii</name>
    <dbReference type="NCBI Taxonomy" id="1921764"/>
    <lineage>
        <taxon>Bacteria</taxon>
        <taxon>Bacillati</taxon>
        <taxon>Actinomycetota</taxon>
        <taxon>Actinomycetes</taxon>
        <taxon>Actinomycetales</taxon>
        <taxon>Actinomycetaceae</taxon>
        <taxon>Boudabousia</taxon>
    </lineage>
</organism>
<dbReference type="Proteomes" id="UP000186785">
    <property type="component" value="Unassembled WGS sequence"/>
</dbReference>
<dbReference type="InterPro" id="IPR020602">
    <property type="entry name" value="GTP_CycHdrlase_I_dom"/>
</dbReference>